<dbReference type="CDD" id="cd16896">
    <property type="entry name" value="LT_Slt70-like"/>
    <property type="match status" value="1"/>
</dbReference>
<accession>A0A645BXK3</accession>
<evidence type="ECO:0000256" key="1">
    <source>
        <dbReference type="SAM" id="MobiDB-lite"/>
    </source>
</evidence>
<dbReference type="Gene3D" id="1.10.530.10">
    <property type="match status" value="1"/>
</dbReference>
<dbReference type="SUPFAM" id="SSF53955">
    <property type="entry name" value="Lysozyme-like"/>
    <property type="match status" value="1"/>
</dbReference>
<dbReference type="PANTHER" id="PTHR37423:SF2">
    <property type="entry name" value="MEMBRANE-BOUND LYTIC MUREIN TRANSGLYCOSYLASE C"/>
    <property type="match status" value="1"/>
</dbReference>
<feature type="domain" description="Transglycosylase SLT" evidence="2">
    <location>
        <begin position="146"/>
        <end position="253"/>
    </location>
</feature>
<reference evidence="3" key="1">
    <citation type="submission" date="2019-08" db="EMBL/GenBank/DDBJ databases">
        <authorList>
            <person name="Kucharzyk K."/>
            <person name="Murdoch R.W."/>
            <person name="Higgins S."/>
            <person name="Loffler F."/>
        </authorList>
    </citation>
    <scope>NUCLEOTIDE SEQUENCE</scope>
</reference>
<protein>
    <submittedName>
        <fullName evidence="3">Membrane-bound lytic murein transglycosylase C</fullName>
    </submittedName>
</protein>
<gene>
    <name evidence="3" type="primary">mltC_12</name>
    <name evidence="3" type="ORF">SDC9_116855</name>
</gene>
<evidence type="ECO:0000313" key="3">
    <source>
        <dbReference type="EMBL" id="MPM69907.1"/>
    </source>
</evidence>
<dbReference type="AlphaFoldDB" id="A0A645BXK3"/>
<dbReference type="PANTHER" id="PTHR37423">
    <property type="entry name" value="SOLUBLE LYTIC MUREIN TRANSGLYCOSYLASE-RELATED"/>
    <property type="match status" value="1"/>
</dbReference>
<sequence length="355" mass="37696">MLRGGPCTAAAGFLASFAAIGRARVRCTLRRSIDMRHRVRFTIPHLRHLWRAPLLAVLLGLGHQAAHADLWAYVDSRGVTHFAAEKIDANYSLFFRGDLFDSTRDAAPGSAEPADYSLESAARGAGARKLAFIDISPGYKRVRTHIRGAADTYGLEYELLKAVIATESGFDSQAISPKGAIGLMQLMPATASRFGVASDKKRSVAQKLEDPATNLGAGASYLRYLLKLFDGRKDLALAAYNAGEGAVQRAGNQIPAYRETQNYVKSVLGLYAMLKPPESLRTHRAHQSSQPGQGSSGVHGRIRMEIPAGSAGGAAQPVPGSATPALPTSPLGAVDRSTAVLLAASAFSQDLSANE</sequence>
<dbReference type="InterPro" id="IPR023346">
    <property type="entry name" value="Lysozyme-like_dom_sf"/>
</dbReference>
<proteinExistence type="predicted"/>
<dbReference type="EMBL" id="VSSQ01023151">
    <property type="protein sequence ID" value="MPM69907.1"/>
    <property type="molecule type" value="Genomic_DNA"/>
</dbReference>
<feature type="region of interest" description="Disordered" evidence="1">
    <location>
        <begin position="309"/>
        <end position="330"/>
    </location>
</feature>
<evidence type="ECO:0000259" key="2">
    <source>
        <dbReference type="Pfam" id="PF01464"/>
    </source>
</evidence>
<comment type="caution">
    <text evidence="3">The sequence shown here is derived from an EMBL/GenBank/DDBJ whole genome shotgun (WGS) entry which is preliminary data.</text>
</comment>
<dbReference type="InterPro" id="IPR008258">
    <property type="entry name" value="Transglycosylase_SLT_dom_1"/>
</dbReference>
<name>A0A645BXK3_9ZZZZ</name>
<dbReference type="Pfam" id="PF01464">
    <property type="entry name" value="SLT"/>
    <property type="match status" value="1"/>
</dbReference>
<organism evidence="3">
    <name type="scientific">bioreactor metagenome</name>
    <dbReference type="NCBI Taxonomy" id="1076179"/>
    <lineage>
        <taxon>unclassified sequences</taxon>
        <taxon>metagenomes</taxon>
        <taxon>ecological metagenomes</taxon>
    </lineage>
</organism>
<feature type="region of interest" description="Disordered" evidence="1">
    <location>
        <begin position="281"/>
        <end position="300"/>
    </location>
</feature>